<evidence type="ECO:0000313" key="1">
    <source>
        <dbReference type="EMBL" id="RAI33509.1"/>
    </source>
</evidence>
<comment type="caution">
    <text evidence="1">The sequence shown here is derived from an EMBL/GenBank/DDBJ whole genome shotgun (WGS) entry which is preliminary data.</text>
</comment>
<proteinExistence type="predicted"/>
<keyword evidence="2" id="KW-1185">Reference proteome</keyword>
<reference evidence="1 2" key="1">
    <citation type="submission" date="2017-07" db="EMBL/GenBank/DDBJ databases">
        <title>Draft Genome Sequences of Select Purple Nonsulfur Bacteria.</title>
        <authorList>
            <person name="Lasarre B."/>
            <person name="Mckinlay J.B."/>
        </authorList>
    </citation>
    <scope>NUCLEOTIDE SEQUENCE [LARGE SCALE GENOMIC DNA]</scope>
    <source>
        <strain evidence="1 2">DSM 11907</strain>
    </source>
</reference>
<name>A0A327K4B2_9BRAD</name>
<dbReference type="AlphaFoldDB" id="A0A327K4B2"/>
<organism evidence="1 2">
    <name type="scientific">Rhodoplanes elegans</name>
    <dbReference type="NCBI Taxonomy" id="29408"/>
    <lineage>
        <taxon>Bacteria</taxon>
        <taxon>Pseudomonadati</taxon>
        <taxon>Pseudomonadota</taxon>
        <taxon>Alphaproteobacteria</taxon>
        <taxon>Hyphomicrobiales</taxon>
        <taxon>Nitrobacteraceae</taxon>
        <taxon>Rhodoplanes</taxon>
    </lineage>
</organism>
<gene>
    <name evidence="1" type="ORF">CH338_22420</name>
</gene>
<dbReference type="EMBL" id="NPEU01000355">
    <property type="protein sequence ID" value="RAI33509.1"/>
    <property type="molecule type" value="Genomic_DNA"/>
</dbReference>
<protein>
    <submittedName>
        <fullName evidence="1">Uncharacterized protein</fullName>
    </submittedName>
</protein>
<evidence type="ECO:0000313" key="2">
    <source>
        <dbReference type="Proteomes" id="UP000248863"/>
    </source>
</evidence>
<dbReference type="OrthoDB" id="8448731at2"/>
<sequence>MVMLVALSKSHTPLSAESVRAEFKTIYPRHFLSTGDDGSFVTEGPQLHMDAIVKSLVPGASGFFMIHSLPFPYADLSKLPGRIPDPALRQLACAQTSAMSVELVHTWAGADDAKRFVARAMACLAPADSVVLIEPGSGTAVAFDDAVRKRLAAGDMVF</sequence>
<dbReference type="RefSeq" id="WP_111359317.1">
    <property type="nucleotide sequence ID" value="NZ_NHSK01000128.1"/>
</dbReference>
<accession>A0A327K4B2</accession>
<dbReference type="Proteomes" id="UP000248863">
    <property type="component" value="Unassembled WGS sequence"/>
</dbReference>